<comment type="catalytic activity">
    <reaction evidence="15 16">
        <text>a ubiquinone + NADH + 5 H(+)(in) = a ubiquinol + NAD(+) + 4 H(+)(out)</text>
        <dbReference type="Rhea" id="RHEA:29091"/>
        <dbReference type="Rhea" id="RHEA-COMP:9565"/>
        <dbReference type="Rhea" id="RHEA-COMP:9566"/>
        <dbReference type="ChEBI" id="CHEBI:15378"/>
        <dbReference type="ChEBI" id="CHEBI:16389"/>
        <dbReference type="ChEBI" id="CHEBI:17976"/>
        <dbReference type="ChEBI" id="CHEBI:57540"/>
        <dbReference type="ChEBI" id="CHEBI:57945"/>
        <dbReference type="EC" id="7.1.1.2"/>
    </reaction>
</comment>
<dbReference type="GO" id="GO:0031966">
    <property type="term" value="C:mitochondrial membrane"/>
    <property type="evidence" value="ECO:0007669"/>
    <property type="project" value="UniProtKB-SubCell"/>
</dbReference>
<dbReference type="EC" id="7.1.1.2" evidence="3 16"/>
<reference evidence="19" key="1">
    <citation type="journal article" date="2006" name="Gene">
        <title>Mitochondrial phylogeny of Anura (Amphibia): a case study of congruent phylogenetic reconstruction using amino acid and nucleotide characters.</title>
        <authorList>
            <person name="Gissi C."/>
            <person name="San Mauro D."/>
            <person name="Pesole G."/>
            <person name="Zardoya R."/>
        </authorList>
    </citation>
    <scope>NUCLEOTIDE SEQUENCE</scope>
</reference>
<keyword evidence="8" id="KW-1278">Translocase</keyword>
<evidence type="ECO:0000256" key="10">
    <source>
        <dbReference type="ARBA" id="ARBA00022989"/>
    </source>
</evidence>
<evidence type="ECO:0000256" key="5">
    <source>
        <dbReference type="ARBA" id="ARBA00022448"/>
    </source>
</evidence>
<evidence type="ECO:0000256" key="8">
    <source>
        <dbReference type="ARBA" id="ARBA00022967"/>
    </source>
</evidence>
<keyword evidence="5 16" id="KW-0813">Transport</keyword>
<feature type="transmembrane region" description="Helical" evidence="16">
    <location>
        <begin position="194"/>
        <end position="216"/>
    </location>
</feature>
<feature type="transmembrane region" description="Helical" evidence="16">
    <location>
        <begin position="223"/>
        <end position="244"/>
    </location>
</feature>
<feature type="transmembrane region" description="Helical" evidence="16">
    <location>
        <begin position="309"/>
        <end position="330"/>
    </location>
</feature>
<keyword evidence="7 16" id="KW-0812">Transmembrane</keyword>
<dbReference type="Pfam" id="PF01059">
    <property type="entry name" value="Oxidored_q5_N"/>
    <property type="match status" value="1"/>
</dbReference>
<protein>
    <recommendedName>
        <fullName evidence="4 16">NADH-ubiquinone oxidoreductase chain 4</fullName>
        <ecNumber evidence="3 16">7.1.1.2</ecNumber>
    </recommendedName>
</protein>
<keyword evidence="13 16" id="KW-0496">Mitochondrion</keyword>
<evidence type="ECO:0000256" key="12">
    <source>
        <dbReference type="ARBA" id="ARBA00023075"/>
    </source>
</evidence>
<dbReference type="InterPro" id="IPR001750">
    <property type="entry name" value="ND/Mrp_TM"/>
</dbReference>
<dbReference type="EMBL" id="AJ871086">
    <property type="protein sequence ID" value="CAI38767.1"/>
    <property type="molecule type" value="Genomic_DNA"/>
</dbReference>
<sequence>MLKILIPSLLLLPTAWFISPKWLWISSISQSLIISCLSFIFFQKQSESSLLTNNLMIIDDLSAPLLVLTCWLLPLMLLATQNHINSEPISRQRTYISMLVILQVSLIMAFTASELILFYIMFETTLIPTLFVITRWGNQTERLNAGIYFLFYTLAGSLPLLVALLFLHSSSGSLFMPLINLAPNLSNLTWASKALWVACLLAFMVKMPLYGVHLWLPKAHVEAPIAGSMVLAAILLKLGGYGIMRILTLLDPSLKSLAYPFLILALWGVIMTSSICLRQTDLKSMIAYSSVSHMGLVIAAALIQTPWSFTGAIILMIAHGLVSSALFCLANTNYERTHSRTLILARGLQTLLPLMGMWWLLANLANLALPPSPNLMGEITIMVSLFNWSPWTIILTGLGTLLTASYSLYMFLSTQRGMIPNHIVSISPSHTREHLVLALHLTPLLLLICKPELIWGSFL</sequence>
<feature type="transmembrane region" description="Helical" evidence="16">
    <location>
        <begin position="256"/>
        <end position="277"/>
    </location>
</feature>
<feature type="transmembrane region" description="Helical" evidence="16">
    <location>
        <begin position="284"/>
        <end position="303"/>
    </location>
</feature>
<keyword evidence="11 16" id="KW-0520">NAD</keyword>
<feature type="domain" description="NADH:quinone oxidoreductase/Mrp antiporter transmembrane" evidence="17">
    <location>
        <begin position="112"/>
        <end position="402"/>
    </location>
</feature>
<dbReference type="GO" id="GO:0048039">
    <property type="term" value="F:ubiquinone binding"/>
    <property type="evidence" value="ECO:0007669"/>
    <property type="project" value="TreeGrafter"/>
</dbReference>
<keyword evidence="6 16" id="KW-0679">Respiratory chain</keyword>
<organism evidence="19">
    <name type="scientific">Pelobates cultripes</name>
    <name type="common">Western spadefoot toad</name>
    <dbReference type="NCBI Taxonomy" id="61616"/>
    <lineage>
        <taxon>Eukaryota</taxon>
        <taxon>Metazoa</taxon>
        <taxon>Chordata</taxon>
        <taxon>Craniata</taxon>
        <taxon>Vertebrata</taxon>
        <taxon>Euteleostomi</taxon>
        <taxon>Amphibia</taxon>
        <taxon>Batrachia</taxon>
        <taxon>Anura</taxon>
        <taxon>Pelobatoidea</taxon>
        <taxon>Pelobatidae</taxon>
        <taxon>Pelobates</taxon>
    </lineage>
</organism>
<proteinExistence type="inferred from homology"/>
<dbReference type="PRINTS" id="PR01437">
    <property type="entry name" value="NUOXDRDTASE4"/>
</dbReference>
<comment type="function">
    <text evidence="16">Core subunit of the mitochondrial membrane respiratory chain NADH dehydrogenase (Complex I) which catalyzes electron transfer from NADH through the respiratory chain, using ubiquinone as an electron acceptor. Essential for the catalytic activity and assembly of complex I.</text>
</comment>
<dbReference type="AlphaFoldDB" id="Q2HQV2"/>
<evidence type="ECO:0000256" key="4">
    <source>
        <dbReference type="ARBA" id="ARBA00021006"/>
    </source>
</evidence>
<dbReference type="PANTHER" id="PTHR43507:SF20">
    <property type="entry name" value="NADH-UBIQUINONE OXIDOREDUCTASE CHAIN 4"/>
    <property type="match status" value="1"/>
</dbReference>
<dbReference type="GO" id="GO:0015990">
    <property type="term" value="P:electron transport coupled proton transport"/>
    <property type="evidence" value="ECO:0007669"/>
    <property type="project" value="TreeGrafter"/>
</dbReference>
<feature type="transmembrane region" description="Helical" evidence="16">
    <location>
        <begin position="389"/>
        <end position="412"/>
    </location>
</feature>
<dbReference type="NCBIfam" id="TIGR01972">
    <property type="entry name" value="NDH_I_M"/>
    <property type="match status" value="1"/>
</dbReference>
<evidence type="ECO:0000256" key="9">
    <source>
        <dbReference type="ARBA" id="ARBA00022982"/>
    </source>
</evidence>
<gene>
    <name evidence="19" type="primary">nadh4</name>
</gene>
<dbReference type="InterPro" id="IPR000260">
    <property type="entry name" value="NADH4_N"/>
</dbReference>
<dbReference type="Pfam" id="PF00361">
    <property type="entry name" value="Proton_antipo_M"/>
    <property type="match status" value="1"/>
</dbReference>
<evidence type="ECO:0000256" key="11">
    <source>
        <dbReference type="ARBA" id="ARBA00023027"/>
    </source>
</evidence>
<comment type="subcellular location">
    <subcellularLocation>
        <location evidence="1 16">Mitochondrion membrane</location>
        <topology evidence="1 16">Multi-pass membrane protein</topology>
    </subcellularLocation>
</comment>
<evidence type="ECO:0000256" key="15">
    <source>
        <dbReference type="ARBA" id="ARBA00049551"/>
    </source>
</evidence>
<keyword evidence="9 16" id="KW-0249">Electron transport</keyword>
<evidence type="ECO:0000256" key="7">
    <source>
        <dbReference type="ARBA" id="ARBA00022692"/>
    </source>
</evidence>
<keyword evidence="14 16" id="KW-0472">Membrane</keyword>
<dbReference type="PANTHER" id="PTHR43507">
    <property type="entry name" value="NADH-UBIQUINONE OXIDOREDUCTASE CHAIN 4"/>
    <property type="match status" value="1"/>
</dbReference>
<dbReference type="InterPro" id="IPR003918">
    <property type="entry name" value="NADH_UbQ_OxRdtase"/>
</dbReference>
<evidence type="ECO:0000256" key="3">
    <source>
        <dbReference type="ARBA" id="ARBA00012944"/>
    </source>
</evidence>
<evidence type="ECO:0000256" key="16">
    <source>
        <dbReference type="RuleBase" id="RU003297"/>
    </source>
</evidence>
<feature type="transmembrane region" description="Helical" evidence="16">
    <location>
        <begin position="61"/>
        <end position="80"/>
    </location>
</feature>
<evidence type="ECO:0000256" key="13">
    <source>
        <dbReference type="ARBA" id="ARBA00023128"/>
    </source>
</evidence>
<dbReference type="GO" id="GO:0008137">
    <property type="term" value="F:NADH dehydrogenase (ubiquinone) activity"/>
    <property type="evidence" value="ECO:0007669"/>
    <property type="project" value="UniProtKB-UniRule"/>
</dbReference>
<name>Q2HQV2_PELCU</name>
<geneLocation type="mitochondrion" evidence="19"/>
<dbReference type="GO" id="GO:0042773">
    <property type="term" value="P:ATP synthesis coupled electron transport"/>
    <property type="evidence" value="ECO:0007669"/>
    <property type="project" value="InterPro"/>
</dbReference>
<evidence type="ECO:0000256" key="1">
    <source>
        <dbReference type="ARBA" id="ARBA00004225"/>
    </source>
</evidence>
<comment type="similarity">
    <text evidence="2 16">Belongs to the complex I subunit 4 family.</text>
</comment>
<feature type="transmembrane region" description="Helical" evidence="16">
    <location>
        <begin position="21"/>
        <end position="41"/>
    </location>
</feature>
<keyword evidence="12 16" id="KW-0830">Ubiquinone</keyword>
<evidence type="ECO:0000259" key="17">
    <source>
        <dbReference type="Pfam" id="PF00361"/>
    </source>
</evidence>
<feature type="transmembrane region" description="Helical" evidence="16">
    <location>
        <begin position="145"/>
        <end position="167"/>
    </location>
</feature>
<dbReference type="InterPro" id="IPR010227">
    <property type="entry name" value="NADH_Q_OxRdtase_chainM/4"/>
</dbReference>
<feature type="domain" description="NADH:ubiquinone oxidoreductase chain 4 N-terminal" evidence="18">
    <location>
        <begin position="1"/>
        <end position="109"/>
    </location>
</feature>
<evidence type="ECO:0000256" key="6">
    <source>
        <dbReference type="ARBA" id="ARBA00022660"/>
    </source>
</evidence>
<evidence type="ECO:0000256" key="2">
    <source>
        <dbReference type="ARBA" id="ARBA00009025"/>
    </source>
</evidence>
<feature type="transmembrane region" description="Helical" evidence="16">
    <location>
        <begin position="92"/>
        <end position="110"/>
    </location>
</feature>
<evidence type="ECO:0000259" key="18">
    <source>
        <dbReference type="Pfam" id="PF01059"/>
    </source>
</evidence>
<accession>Q2HQV2</accession>
<evidence type="ECO:0000313" key="19">
    <source>
        <dbReference type="EMBL" id="CAI38767.1"/>
    </source>
</evidence>
<keyword evidence="10 16" id="KW-1133">Transmembrane helix</keyword>
<dbReference type="GO" id="GO:0003954">
    <property type="term" value="F:NADH dehydrogenase activity"/>
    <property type="evidence" value="ECO:0007669"/>
    <property type="project" value="TreeGrafter"/>
</dbReference>
<evidence type="ECO:0000256" key="14">
    <source>
        <dbReference type="ARBA" id="ARBA00023136"/>
    </source>
</evidence>